<reference evidence="1" key="1">
    <citation type="journal article" date="2024" name="BMC Genomics">
        <title>Functional annotation of a divergent genome using sequence and structure-based similarity.</title>
        <authorList>
            <person name="Svedberg D."/>
            <person name="Winiger R.R."/>
            <person name="Berg A."/>
            <person name="Sharma H."/>
            <person name="Tellgren-Roth C."/>
            <person name="Debrunner-Vossbrinck B.A."/>
            <person name="Vossbrinck C.R."/>
            <person name="Barandun J."/>
        </authorList>
    </citation>
    <scope>NUCLEOTIDE SEQUENCE</scope>
    <source>
        <strain evidence="1">Illinois isolate</strain>
    </source>
</reference>
<name>A0AAX4J8D6_9MICR</name>
<sequence length="176" mass="20581">MEVVNKKERYFNIQNENDEDDCSSSISIEDGIENIKNEYEIPVLGSDKLIDLKRLTDIFTVLNSNVLLNVDNVQGIWRPLRKYLSLKGEPEYRSAKNILLAYKYIMMDNKERTRLTNFFSNPGYYMRYENFSYKCGLTVNTLKNYSGYIGTARWKSNILACLMLCKRFGNKRTCSV</sequence>
<keyword evidence="2" id="KW-1185">Reference proteome</keyword>
<dbReference type="RefSeq" id="XP_065328395.1">
    <property type="nucleotide sequence ID" value="XM_065472323.1"/>
</dbReference>
<dbReference type="KEGG" id="vnx:VNE69_01189"/>
<dbReference type="GeneID" id="90540053"/>
<dbReference type="Proteomes" id="UP001334084">
    <property type="component" value="Chromosome 1"/>
</dbReference>
<evidence type="ECO:0000313" key="2">
    <source>
        <dbReference type="Proteomes" id="UP001334084"/>
    </source>
</evidence>
<dbReference type="AlphaFoldDB" id="A0AAX4J8D6"/>
<gene>
    <name evidence="1" type="ORF">VNE69_01189</name>
</gene>
<organism evidence="1 2">
    <name type="scientific">Vairimorpha necatrix</name>
    <dbReference type="NCBI Taxonomy" id="6039"/>
    <lineage>
        <taxon>Eukaryota</taxon>
        <taxon>Fungi</taxon>
        <taxon>Fungi incertae sedis</taxon>
        <taxon>Microsporidia</taxon>
        <taxon>Nosematidae</taxon>
        <taxon>Vairimorpha</taxon>
    </lineage>
</organism>
<proteinExistence type="predicted"/>
<evidence type="ECO:0000313" key="1">
    <source>
        <dbReference type="EMBL" id="WUR02250.1"/>
    </source>
</evidence>
<dbReference type="EMBL" id="CP142726">
    <property type="protein sequence ID" value="WUR02250.1"/>
    <property type="molecule type" value="Genomic_DNA"/>
</dbReference>
<protein>
    <submittedName>
        <fullName evidence="1">Uncharacterized protein</fullName>
    </submittedName>
</protein>
<accession>A0AAX4J8D6</accession>